<dbReference type="EC" id="5.6.2.4" evidence="13"/>
<keyword evidence="8 15" id="KW-0067">ATP-binding</keyword>
<dbReference type="Gene3D" id="1.10.486.10">
    <property type="entry name" value="PCRA, domain 4"/>
    <property type="match status" value="1"/>
</dbReference>
<comment type="caution">
    <text evidence="19">The sequence shown here is derived from an EMBL/GenBank/DDBJ whole genome shotgun (WGS) entry which is preliminary data.</text>
</comment>
<keyword evidence="2" id="KW-0540">Nuclease</keyword>
<dbReference type="GO" id="GO:0006281">
    <property type="term" value="P:DNA repair"/>
    <property type="evidence" value="ECO:0007669"/>
    <property type="project" value="UniProtKB-KW"/>
</dbReference>
<dbReference type="EMBL" id="JBHSDS010000006">
    <property type="protein sequence ID" value="MFC4357983.1"/>
    <property type="molecule type" value="Genomic_DNA"/>
</dbReference>
<keyword evidence="5 15" id="KW-0378">Hydrolase</keyword>
<evidence type="ECO:0000256" key="12">
    <source>
        <dbReference type="ARBA" id="ARBA00034617"/>
    </source>
</evidence>
<keyword evidence="10" id="KW-0234">DNA repair</keyword>
<dbReference type="SUPFAM" id="SSF52980">
    <property type="entry name" value="Restriction endonuclease-like"/>
    <property type="match status" value="1"/>
</dbReference>
<dbReference type="RefSeq" id="WP_267624435.1">
    <property type="nucleotide sequence ID" value="NZ_JAODIW010000008.1"/>
</dbReference>
<dbReference type="InterPro" id="IPR000212">
    <property type="entry name" value="DNA_helicase_UvrD/REP"/>
</dbReference>
<comment type="similarity">
    <text evidence="1">Belongs to the helicase family. UvrD subfamily.</text>
</comment>
<dbReference type="InterPro" id="IPR011335">
    <property type="entry name" value="Restrct_endonuc-II-like"/>
</dbReference>
<evidence type="ECO:0000256" key="10">
    <source>
        <dbReference type="ARBA" id="ARBA00023204"/>
    </source>
</evidence>
<dbReference type="GO" id="GO:0005524">
    <property type="term" value="F:ATP binding"/>
    <property type="evidence" value="ECO:0007669"/>
    <property type="project" value="UniProtKB-UniRule"/>
</dbReference>
<keyword evidence="4" id="KW-0227">DNA damage</keyword>
<comment type="catalytic activity">
    <reaction evidence="12">
        <text>Couples ATP hydrolysis with the unwinding of duplex DNA by translocating in the 3'-5' direction.</text>
        <dbReference type="EC" id="5.6.2.4"/>
    </reaction>
</comment>
<feature type="domain" description="UvrD-like helicase C-terminal" evidence="18">
    <location>
        <begin position="401"/>
        <end position="656"/>
    </location>
</feature>
<accession>A0ABD5PBA6</accession>
<evidence type="ECO:0000313" key="19">
    <source>
        <dbReference type="EMBL" id="MFC4357983.1"/>
    </source>
</evidence>
<evidence type="ECO:0000256" key="6">
    <source>
        <dbReference type="ARBA" id="ARBA00022806"/>
    </source>
</evidence>
<dbReference type="Proteomes" id="UP001595921">
    <property type="component" value="Unassembled WGS sequence"/>
</dbReference>
<evidence type="ECO:0000256" key="4">
    <source>
        <dbReference type="ARBA" id="ARBA00022763"/>
    </source>
</evidence>
<evidence type="ECO:0000256" key="8">
    <source>
        <dbReference type="ARBA" id="ARBA00022840"/>
    </source>
</evidence>
<dbReference type="InterPro" id="IPR014016">
    <property type="entry name" value="UvrD-like_ATP-bd"/>
</dbReference>
<dbReference type="PANTHER" id="PTHR11070:SF2">
    <property type="entry name" value="ATP-DEPENDENT DNA HELICASE SRS2"/>
    <property type="match status" value="1"/>
</dbReference>
<evidence type="ECO:0000256" key="15">
    <source>
        <dbReference type="PROSITE-ProRule" id="PRU00560"/>
    </source>
</evidence>
<dbReference type="PROSITE" id="PS51198">
    <property type="entry name" value="UVRD_HELICASE_ATP_BIND"/>
    <property type="match status" value="1"/>
</dbReference>
<dbReference type="Pfam" id="PF12705">
    <property type="entry name" value="PDDEXK_1"/>
    <property type="match status" value="1"/>
</dbReference>
<name>A0ABD5PBA6_9EURY</name>
<feature type="region of interest" description="Disordered" evidence="16">
    <location>
        <begin position="774"/>
        <end position="796"/>
    </location>
</feature>
<evidence type="ECO:0000313" key="20">
    <source>
        <dbReference type="Proteomes" id="UP001595921"/>
    </source>
</evidence>
<keyword evidence="3 15" id="KW-0547">Nucleotide-binding</keyword>
<dbReference type="Gene3D" id="3.40.50.300">
    <property type="entry name" value="P-loop containing nucleotide triphosphate hydrolases"/>
    <property type="match status" value="4"/>
</dbReference>
<evidence type="ECO:0000256" key="16">
    <source>
        <dbReference type="SAM" id="MobiDB-lite"/>
    </source>
</evidence>
<evidence type="ECO:0000256" key="9">
    <source>
        <dbReference type="ARBA" id="ARBA00023125"/>
    </source>
</evidence>
<evidence type="ECO:0000256" key="1">
    <source>
        <dbReference type="ARBA" id="ARBA00009922"/>
    </source>
</evidence>
<evidence type="ECO:0000259" key="18">
    <source>
        <dbReference type="PROSITE" id="PS51217"/>
    </source>
</evidence>
<dbReference type="SUPFAM" id="SSF52540">
    <property type="entry name" value="P-loop containing nucleoside triphosphate hydrolases"/>
    <property type="match status" value="1"/>
</dbReference>
<dbReference type="Gene3D" id="3.90.320.10">
    <property type="match status" value="1"/>
</dbReference>
<keyword evidence="7" id="KW-0269">Exonuclease</keyword>
<feature type="domain" description="UvrD-like helicase ATP-binding" evidence="17">
    <location>
        <begin position="11"/>
        <end position="400"/>
    </location>
</feature>
<reference evidence="19 20" key="1">
    <citation type="journal article" date="2019" name="Int. J. Syst. Evol. Microbiol.">
        <title>The Global Catalogue of Microorganisms (GCM) 10K type strain sequencing project: providing services to taxonomists for standard genome sequencing and annotation.</title>
        <authorList>
            <consortium name="The Broad Institute Genomics Platform"/>
            <consortium name="The Broad Institute Genome Sequencing Center for Infectious Disease"/>
            <person name="Wu L."/>
            <person name="Ma J."/>
        </authorList>
    </citation>
    <scope>NUCLEOTIDE SEQUENCE [LARGE SCALE GENOMIC DNA]</scope>
    <source>
        <strain evidence="19 20">CGMCC 1.12553</strain>
    </source>
</reference>
<dbReference type="InterPro" id="IPR014017">
    <property type="entry name" value="DNA_helicase_UvrD-like_C"/>
</dbReference>
<protein>
    <recommendedName>
        <fullName evidence="13">DNA 3'-5' helicase</fullName>
        <ecNumber evidence="13">5.6.2.4</ecNumber>
    </recommendedName>
</protein>
<keyword evidence="9" id="KW-0238">DNA-binding</keyword>
<keyword evidence="6 15" id="KW-0347">Helicase</keyword>
<dbReference type="PROSITE" id="PS51217">
    <property type="entry name" value="UVRD_HELICASE_CTER"/>
    <property type="match status" value="1"/>
</dbReference>
<sequence length="954" mass="108359">MSEATQQQAGPSPNKKQRELINNLDGTYLVDAGAGTGKTFAITRRYANILDSTDATPEDILLITFTRNAATEMKDRIVRHCDYSASELSDAPIQTFHSVCHDILQEHGFDAPTRLGIDDHIPSTVRIIEDDIVEEALFTEFFEQFTDEHPEYEDTLRPITDPTELLGLIGQLASKGVFPTNNGWYRNGEDHLTGDFTAFKQQFDELNEPRNGGSKQSRLRSKLGRYGRDKCYRPDAPTKSELRGDGKQVPEEVASRIFEEERNELRDFVHDLYFEYLEFALARNYLNFGFLQLFAFVLLCEDHALREKIGFEYLMVDEFQDSSEIQFKLALLLSDTDNICVVGDWKQSIYSFQYAAVENILEFEDRLAEFAADLNTDYPRIPFDTSEAHTIELEENYRSTQTILDFSEESLVASATQYDSVDESAVRDRIVSLQSTADYDNTRIEALQHENEHEAILTAVGDIVGNDEYEVEDEDGSLRPPRYGDIAVLTRTRDFGRELQEAADEHGLPMSYEGGIELFRTDQAKLLLAWLRILESNADRGWAPVLEYAGYSLDEVEQILETRSFPEKMLEFRESLSSAESLGGVIRRVFNHYGFNGSRADMLLHTVESIRDTTALTRGDLIRFIAQGIEEGSTHEVNTSAGENSVTVQTIHATKGLEHPIVIMVNMNSGRFPPSSGGNSTVMYDESVGLRQRKVYAEDHGSPYIYDNWQTDTLKKCLARNHDEERRLLYVAITRAENHLLFTTGEDPNEFIQELSVEVEAGEVDVPQFKTNAEERSELEVTAPSREGPVGYSPHSLMDETVYEDIEEGEGKEFGNQVHDFAERYALGEKIEPRNEDEQHVRSLIDSLSGEIHVEENAYLPLKTAIGRVTLSGVIDLLHITSNRVEIIDYKTDRSRLAESEYRKQLSVYYHVLANLYPDKTVESAIFYTESDTLVSVDPLSIEDLHRLLNQLEL</sequence>
<dbReference type="AlphaFoldDB" id="A0ABD5PBA6"/>
<organism evidence="19 20">
    <name type="scientific">Halobium salinum</name>
    <dbReference type="NCBI Taxonomy" id="1364940"/>
    <lineage>
        <taxon>Archaea</taxon>
        <taxon>Methanobacteriati</taxon>
        <taxon>Methanobacteriota</taxon>
        <taxon>Stenosarchaea group</taxon>
        <taxon>Halobacteria</taxon>
        <taxon>Halobacteriales</taxon>
        <taxon>Haloferacaceae</taxon>
        <taxon>Halobium</taxon>
    </lineage>
</organism>
<dbReference type="PANTHER" id="PTHR11070">
    <property type="entry name" value="UVRD / RECB / PCRA DNA HELICASE FAMILY MEMBER"/>
    <property type="match status" value="1"/>
</dbReference>
<dbReference type="GO" id="GO:0004527">
    <property type="term" value="F:exonuclease activity"/>
    <property type="evidence" value="ECO:0007669"/>
    <property type="project" value="UniProtKB-KW"/>
</dbReference>
<dbReference type="InterPro" id="IPR038726">
    <property type="entry name" value="PDDEXK_AddAB-type"/>
</dbReference>
<dbReference type="InterPro" id="IPR011604">
    <property type="entry name" value="PDDEXK-like_dom_sf"/>
</dbReference>
<dbReference type="GO" id="GO:0003677">
    <property type="term" value="F:DNA binding"/>
    <property type="evidence" value="ECO:0007669"/>
    <property type="project" value="UniProtKB-KW"/>
</dbReference>
<feature type="binding site" evidence="15">
    <location>
        <begin position="32"/>
        <end position="39"/>
    </location>
    <ligand>
        <name>ATP</name>
        <dbReference type="ChEBI" id="CHEBI:30616"/>
    </ligand>
</feature>
<dbReference type="GO" id="GO:0043138">
    <property type="term" value="F:3'-5' DNA helicase activity"/>
    <property type="evidence" value="ECO:0007669"/>
    <property type="project" value="UniProtKB-EC"/>
</dbReference>
<evidence type="ECO:0000256" key="2">
    <source>
        <dbReference type="ARBA" id="ARBA00022722"/>
    </source>
</evidence>
<dbReference type="Gene3D" id="1.10.10.160">
    <property type="match status" value="1"/>
</dbReference>
<dbReference type="Pfam" id="PF13361">
    <property type="entry name" value="UvrD_C"/>
    <property type="match status" value="2"/>
</dbReference>
<evidence type="ECO:0000256" key="13">
    <source>
        <dbReference type="ARBA" id="ARBA00034808"/>
    </source>
</evidence>
<dbReference type="InterPro" id="IPR027417">
    <property type="entry name" value="P-loop_NTPase"/>
</dbReference>
<dbReference type="InterPro" id="IPR013986">
    <property type="entry name" value="DExx_box_DNA_helicase_dom_sf"/>
</dbReference>
<comment type="catalytic activity">
    <reaction evidence="14">
        <text>ATP + H2O = ADP + phosphate + H(+)</text>
        <dbReference type="Rhea" id="RHEA:13065"/>
        <dbReference type="ChEBI" id="CHEBI:15377"/>
        <dbReference type="ChEBI" id="CHEBI:15378"/>
        <dbReference type="ChEBI" id="CHEBI:30616"/>
        <dbReference type="ChEBI" id="CHEBI:43474"/>
        <dbReference type="ChEBI" id="CHEBI:456216"/>
        <dbReference type="EC" id="5.6.2.4"/>
    </reaction>
</comment>
<evidence type="ECO:0000256" key="11">
    <source>
        <dbReference type="ARBA" id="ARBA00023235"/>
    </source>
</evidence>
<evidence type="ECO:0000256" key="7">
    <source>
        <dbReference type="ARBA" id="ARBA00022839"/>
    </source>
</evidence>
<evidence type="ECO:0000256" key="3">
    <source>
        <dbReference type="ARBA" id="ARBA00022741"/>
    </source>
</evidence>
<keyword evidence="20" id="KW-1185">Reference proteome</keyword>
<proteinExistence type="inferred from homology"/>
<evidence type="ECO:0000256" key="14">
    <source>
        <dbReference type="ARBA" id="ARBA00048988"/>
    </source>
</evidence>
<dbReference type="CDD" id="cd17932">
    <property type="entry name" value="DEXQc_UvrD"/>
    <property type="match status" value="1"/>
</dbReference>
<gene>
    <name evidence="19" type="ORF">ACFO0N_08490</name>
</gene>
<evidence type="ECO:0000259" key="17">
    <source>
        <dbReference type="PROSITE" id="PS51198"/>
    </source>
</evidence>
<evidence type="ECO:0000256" key="5">
    <source>
        <dbReference type="ARBA" id="ARBA00022801"/>
    </source>
</evidence>
<keyword evidence="11" id="KW-0413">Isomerase</keyword>
<dbReference type="Pfam" id="PF00580">
    <property type="entry name" value="UvrD-helicase"/>
    <property type="match status" value="1"/>
</dbReference>